<keyword evidence="6" id="KW-0560">Oxidoreductase</keyword>
<evidence type="ECO:0000313" key="10">
    <source>
        <dbReference type="EMBL" id="SUZ54628.1"/>
    </source>
</evidence>
<gene>
    <name evidence="10" type="ORF">METZ01_LOCUS7482</name>
</gene>
<dbReference type="PROSITE" id="PS00061">
    <property type="entry name" value="ADH_SHORT"/>
    <property type="match status" value="1"/>
</dbReference>
<dbReference type="PANTHER" id="PTHR42879:SF2">
    <property type="entry name" value="3-OXOACYL-[ACYL-CARRIER-PROTEIN] REDUCTASE FABG"/>
    <property type="match status" value="1"/>
</dbReference>
<dbReference type="FunFam" id="3.40.50.720:FF:000037">
    <property type="entry name" value="3-oxoacyl-[acyl-carrier-protein] reductase FabG"/>
    <property type="match status" value="1"/>
</dbReference>
<dbReference type="PRINTS" id="PR00080">
    <property type="entry name" value="SDRFAMILY"/>
</dbReference>
<comment type="similarity">
    <text evidence="2">Belongs to the short-chain dehydrogenases/reductases (SDR) family.</text>
</comment>
<dbReference type="Gene3D" id="3.40.50.720">
    <property type="entry name" value="NAD(P)-binding Rossmann-like Domain"/>
    <property type="match status" value="1"/>
</dbReference>
<dbReference type="InterPro" id="IPR050259">
    <property type="entry name" value="SDR"/>
</dbReference>
<evidence type="ECO:0000256" key="7">
    <source>
        <dbReference type="ARBA" id="ARBA00023098"/>
    </source>
</evidence>
<keyword evidence="4" id="KW-0276">Fatty acid metabolism</keyword>
<evidence type="ECO:0000256" key="8">
    <source>
        <dbReference type="ARBA" id="ARBA00023160"/>
    </source>
</evidence>
<dbReference type="SUPFAM" id="SSF51735">
    <property type="entry name" value="NAD(P)-binding Rossmann-fold domains"/>
    <property type="match status" value="1"/>
</dbReference>
<dbReference type="InterPro" id="IPR057326">
    <property type="entry name" value="KR_dom"/>
</dbReference>
<dbReference type="CDD" id="cd05333">
    <property type="entry name" value="BKR_SDR_c"/>
    <property type="match status" value="1"/>
</dbReference>
<dbReference type="NCBIfam" id="NF004197">
    <property type="entry name" value="PRK05653.1-1"/>
    <property type="match status" value="1"/>
</dbReference>
<evidence type="ECO:0000256" key="4">
    <source>
        <dbReference type="ARBA" id="ARBA00022832"/>
    </source>
</evidence>
<comment type="pathway">
    <text evidence="1">Lipid metabolism; fatty acid biosynthesis.</text>
</comment>
<dbReference type="PRINTS" id="PR00081">
    <property type="entry name" value="GDHRDH"/>
</dbReference>
<dbReference type="InterPro" id="IPR011284">
    <property type="entry name" value="3oxo_ACP_reduc"/>
</dbReference>
<dbReference type="GO" id="GO:0051287">
    <property type="term" value="F:NAD binding"/>
    <property type="evidence" value="ECO:0007669"/>
    <property type="project" value="InterPro"/>
</dbReference>
<dbReference type="AlphaFoldDB" id="A0A381NLD2"/>
<evidence type="ECO:0000256" key="5">
    <source>
        <dbReference type="ARBA" id="ARBA00022857"/>
    </source>
</evidence>
<evidence type="ECO:0000256" key="6">
    <source>
        <dbReference type="ARBA" id="ARBA00023002"/>
    </source>
</evidence>
<reference evidence="10" key="1">
    <citation type="submission" date="2018-05" db="EMBL/GenBank/DDBJ databases">
        <authorList>
            <person name="Lanie J.A."/>
            <person name="Ng W.-L."/>
            <person name="Kazmierczak K.M."/>
            <person name="Andrzejewski T.M."/>
            <person name="Davidsen T.M."/>
            <person name="Wayne K.J."/>
            <person name="Tettelin H."/>
            <person name="Glass J.I."/>
            <person name="Rusch D."/>
            <person name="Podicherti R."/>
            <person name="Tsui H.-C.T."/>
            <person name="Winkler M.E."/>
        </authorList>
    </citation>
    <scope>NUCLEOTIDE SEQUENCE</scope>
</reference>
<dbReference type="NCBIfam" id="NF009466">
    <property type="entry name" value="PRK12826.1-2"/>
    <property type="match status" value="1"/>
</dbReference>
<dbReference type="Pfam" id="PF13561">
    <property type="entry name" value="adh_short_C2"/>
    <property type="match status" value="1"/>
</dbReference>
<name>A0A381NLD2_9ZZZZ</name>
<dbReference type="InterPro" id="IPR020904">
    <property type="entry name" value="Sc_DH/Rdtase_CS"/>
</dbReference>
<feature type="domain" description="Ketoreductase" evidence="9">
    <location>
        <begin position="3"/>
        <end position="179"/>
    </location>
</feature>
<keyword evidence="8" id="KW-0275">Fatty acid biosynthesis</keyword>
<keyword evidence="5" id="KW-0521">NADP</keyword>
<evidence type="ECO:0000259" key="9">
    <source>
        <dbReference type="SMART" id="SM00822"/>
    </source>
</evidence>
<evidence type="ECO:0000256" key="2">
    <source>
        <dbReference type="ARBA" id="ARBA00006484"/>
    </source>
</evidence>
<accession>A0A381NLD2</accession>
<sequence>MDRTALITGASRGIGKRIAERLVNDGFFVVGTSTTENGAKSIEGWLGDRGIGLTVQVEDSASVDALFQRISERCGDVSVLVNNAGITRDNLLVRMSDDEWNGVIETNLAGAYRMCKSVLRPMMKTRWGRIVNVGSVVGRMGNSGQTNYAASKAGIEGLTKALAQEVGSRGITVNCVAPGFIDTDMTAKLSDEQTDNLVATIALGRIGSPADVAAAVSFLVRDDAGYITGETLHVNGGLYSA</sequence>
<organism evidence="10">
    <name type="scientific">marine metagenome</name>
    <dbReference type="NCBI Taxonomy" id="408172"/>
    <lineage>
        <taxon>unclassified sequences</taxon>
        <taxon>metagenomes</taxon>
        <taxon>ecological metagenomes</taxon>
    </lineage>
</organism>
<dbReference type="InterPro" id="IPR002347">
    <property type="entry name" value="SDR_fam"/>
</dbReference>
<dbReference type="NCBIfam" id="TIGR01830">
    <property type="entry name" value="3oxo_ACP_reduc"/>
    <property type="match status" value="1"/>
</dbReference>
<evidence type="ECO:0000256" key="3">
    <source>
        <dbReference type="ARBA" id="ARBA00022516"/>
    </source>
</evidence>
<protein>
    <recommendedName>
        <fullName evidence="9">Ketoreductase domain-containing protein</fullName>
    </recommendedName>
</protein>
<dbReference type="GO" id="GO:0006633">
    <property type="term" value="P:fatty acid biosynthetic process"/>
    <property type="evidence" value="ECO:0007669"/>
    <property type="project" value="UniProtKB-KW"/>
</dbReference>
<dbReference type="InterPro" id="IPR036291">
    <property type="entry name" value="NAD(P)-bd_dom_sf"/>
</dbReference>
<dbReference type="SMART" id="SM00822">
    <property type="entry name" value="PKS_KR"/>
    <property type="match status" value="1"/>
</dbReference>
<keyword evidence="7" id="KW-0443">Lipid metabolism</keyword>
<dbReference type="GO" id="GO:0004316">
    <property type="term" value="F:3-oxoacyl-[acyl-carrier-protein] reductase (NADPH) activity"/>
    <property type="evidence" value="ECO:0007669"/>
    <property type="project" value="InterPro"/>
</dbReference>
<keyword evidence="3" id="KW-0444">Lipid biosynthesis</keyword>
<proteinExistence type="inferred from homology"/>
<evidence type="ECO:0000256" key="1">
    <source>
        <dbReference type="ARBA" id="ARBA00005194"/>
    </source>
</evidence>
<dbReference type="EMBL" id="UINC01000399">
    <property type="protein sequence ID" value="SUZ54628.1"/>
    <property type="molecule type" value="Genomic_DNA"/>
</dbReference>
<dbReference type="PANTHER" id="PTHR42879">
    <property type="entry name" value="3-OXOACYL-(ACYL-CARRIER-PROTEIN) REDUCTASE"/>
    <property type="match status" value="1"/>
</dbReference>